<organism evidence="4 5">
    <name type="scientific">Botryosphaeria parva (strain UCR-NP2)</name>
    <name type="common">Grapevine canker fungus</name>
    <name type="synonym">Neofusicoccum parvum</name>
    <dbReference type="NCBI Taxonomy" id="1287680"/>
    <lineage>
        <taxon>Eukaryota</taxon>
        <taxon>Fungi</taxon>
        <taxon>Dikarya</taxon>
        <taxon>Ascomycota</taxon>
        <taxon>Pezizomycotina</taxon>
        <taxon>Dothideomycetes</taxon>
        <taxon>Dothideomycetes incertae sedis</taxon>
        <taxon>Botryosphaeriales</taxon>
        <taxon>Botryosphaeriaceae</taxon>
        <taxon>Neofusicoccum</taxon>
    </lineage>
</organism>
<keyword evidence="2" id="KW-0732">Signal</keyword>
<dbReference type="InterPro" id="IPR002889">
    <property type="entry name" value="WSC_carb-bd"/>
</dbReference>
<evidence type="ECO:0000256" key="2">
    <source>
        <dbReference type="SAM" id="SignalP"/>
    </source>
</evidence>
<reference evidence="5" key="1">
    <citation type="journal article" date="2013" name="Genome Announc.">
        <title>Draft genome sequence of Neofusicoccum parvum isolate UCR-NP2, a fungal vascular pathogen associated with grapevine cankers.</title>
        <authorList>
            <person name="Blanco-Ulate B."/>
            <person name="Rolshausen P."/>
            <person name="Cantu D."/>
        </authorList>
    </citation>
    <scope>NUCLEOTIDE SEQUENCE [LARGE SCALE GENOMIC DNA]</scope>
    <source>
        <strain evidence="5">UCR-NP2</strain>
    </source>
</reference>
<name>R1GBT7_BOTPV</name>
<sequence length="155" mass="15818">MAPILAWLSAAALLPALSFAQSTTTTHASSASTATASTTSGSSTAASSTSTGYPSATLAVDQGSKGYTYAGCFNETQGYANGGGVRALSGGTMNATDKMTPEWCFNFCGDVQYAGLEYGRECWCAPYLSSLSTELPEGACGIPCKANETEAENLT</sequence>
<feature type="region of interest" description="Disordered" evidence="1">
    <location>
        <begin position="30"/>
        <end position="53"/>
    </location>
</feature>
<accession>R1GBT7</accession>
<feature type="signal peptide" evidence="2">
    <location>
        <begin position="1"/>
        <end position="20"/>
    </location>
</feature>
<dbReference type="SMART" id="SM00321">
    <property type="entry name" value="WSC"/>
    <property type="match status" value="1"/>
</dbReference>
<gene>
    <name evidence="4" type="ORF">UCRNP2_4279</name>
</gene>
<dbReference type="PROSITE" id="PS51212">
    <property type="entry name" value="WSC"/>
    <property type="match status" value="1"/>
</dbReference>
<proteinExistence type="predicted"/>
<dbReference type="HOGENOM" id="CLU_1695227_0_0_1"/>
<feature type="domain" description="WSC" evidence="3">
    <location>
        <begin position="66"/>
        <end position="155"/>
    </location>
</feature>
<evidence type="ECO:0000256" key="1">
    <source>
        <dbReference type="SAM" id="MobiDB-lite"/>
    </source>
</evidence>
<dbReference type="Pfam" id="PF01822">
    <property type="entry name" value="WSC"/>
    <property type="match status" value="1"/>
</dbReference>
<dbReference type="eggNOG" id="KOG4157">
    <property type="taxonomic scope" value="Eukaryota"/>
</dbReference>
<protein>
    <submittedName>
        <fullName evidence="4">Putative wsc domain-containing protein</fullName>
    </submittedName>
</protein>
<dbReference type="KEGG" id="npa:UCRNP2_4279"/>
<evidence type="ECO:0000313" key="4">
    <source>
        <dbReference type="EMBL" id="EOD48990.1"/>
    </source>
</evidence>
<evidence type="ECO:0000259" key="3">
    <source>
        <dbReference type="PROSITE" id="PS51212"/>
    </source>
</evidence>
<dbReference type="Proteomes" id="UP000013521">
    <property type="component" value="Unassembled WGS sequence"/>
</dbReference>
<evidence type="ECO:0000313" key="5">
    <source>
        <dbReference type="Proteomes" id="UP000013521"/>
    </source>
</evidence>
<dbReference type="EMBL" id="KB916120">
    <property type="protein sequence ID" value="EOD48990.1"/>
    <property type="molecule type" value="Genomic_DNA"/>
</dbReference>
<feature type="chain" id="PRO_5004348967" evidence="2">
    <location>
        <begin position="21"/>
        <end position="155"/>
    </location>
</feature>
<dbReference type="OrthoDB" id="5985073at2759"/>
<dbReference type="AlphaFoldDB" id="R1GBT7"/>